<proteinExistence type="predicted"/>
<evidence type="ECO:0000256" key="1">
    <source>
        <dbReference type="SAM" id="MobiDB-lite"/>
    </source>
</evidence>
<gene>
    <name evidence="2" type="ORF">GCM10007067_03450</name>
</gene>
<evidence type="ECO:0000313" key="2">
    <source>
        <dbReference type="EMBL" id="GHA70565.1"/>
    </source>
</evidence>
<dbReference type="EMBL" id="BMYD01000001">
    <property type="protein sequence ID" value="GHA70565.1"/>
    <property type="molecule type" value="Genomic_DNA"/>
</dbReference>
<sequence length="59" mass="6842">MSSKRELIEPNGDKRYVRRDEHGRFKESDDVSRSLSQDARKHSKNDVKPGQGDRGDRQS</sequence>
<feature type="region of interest" description="Disordered" evidence="1">
    <location>
        <begin position="1"/>
        <end position="59"/>
    </location>
</feature>
<keyword evidence="3" id="KW-1185">Reference proteome</keyword>
<organism evidence="2 3">
    <name type="scientific">Cognatilysobacter bugurensis</name>
    <dbReference type="NCBI Taxonomy" id="543356"/>
    <lineage>
        <taxon>Bacteria</taxon>
        <taxon>Pseudomonadati</taxon>
        <taxon>Pseudomonadota</taxon>
        <taxon>Gammaproteobacteria</taxon>
        <taxon>Lysobacterales</taxon>
        <taxon>Lysobacteraceae</taxon>
        <taxon>Cognatilysobacter</taxon>
    </lineage>
</organism>
<reference evidence="2" key="1">
    <citation type="journal article" date="2014" name="Int. J. Syst. Evol. Microbiol.">
        <title>Complete genome sequence of Corynebacterium casei LMG S-19264T (=DSM 44701T), isolated from a smear-ripened cheese.</title>
        <authorList>
            <consortium name="US DOE Joint Genome Institute (JGI-PGF)"/>
            <person name="Walter F."/>
            <person name="Albersmeier A."/>
            <person name="Kalinowski J."/>
            <person name="Ruckert C."/>
        </authorList>
    </citation>
    <scope>NUCLEOTIDE SEQUENCE</scope>
    <source>
        <strain evidence="2">KCTC 23077</strain>
    </source>
</reference>
<protein>
    <submittedName>
        <fullName evidence="2">Uncharacterized protein</fullName>
    </submittedName>
</protein>
<dbReference type="AlphaFoldDB" id="A0A918STW9"/>
<dbReference type="Proteomes" id="UP000646426">
    <property type="component" value="Unassembled WGS sequence"/>
</dbReference>
<dbReference type="RefSeq" id="WP_189452713.1">
    <property type="nucleotide sequence ID" value="NZ_BMYD01000001.1"/>
</dbReference>
<accession>A0A918STW9</accession>
<reference evidence="2" key="2">
    <citation type="submission" date="2020-09" db="EMBL/GenBank/DDBJ databases">
        <authorList>
            <person name="Sun Q."/>
            <person name="Kim S."/>
        </authorList>
    </citation>
    <scope>NUCLEOTIDE SEQUENCE</scope>
    <source>
        <strain evidence="2">KCTC 23077</strain>
    </source>
</reference>
<evidence type="ECO:0000313" key="3">
    <source>
        <dbReference type="Proteomes" id="UP000646426"/>
    </source>
</evidence>
<name>A0A918STW9_9GAMM</name>
<comment type="caution">
    <text evidence="2">The sequence shown here is derived from an EMBL/GenBank/DDBJ whole genome shotgun (WGS) entry which is preliminary data.</text>
</comment>